<dbReference type="Gene3D" id="3.40.30.10">
    <property type="entry name" value="Glutaredoxin"/>
    <property type="match status" value="1"/>
</dbReference>
<comment type="similarity">
    <text evidence="9">Belongs to the peroxiredoxin family. BCP/PrxQ subfamily.</text>
</comment>
<dbReference type="PROSITE" id="PS51352">
    <property type="entry name" value="THIOREDOXIN_2"/>
    <property type="match status" value="1"/>
</dbReference>
<dbReference type="InterPro" id="IPR000866">
    <property type="entry name" value="AhpC/TSA"/>
</dbReference>
<evidence type="ECO:0000256" key="8">
    <source>
        <dbReference type="ARBA" id="ARBA00032824"/>
    </source>
</evidence>
<gene>
    <name evidence="14" type="ORF">AVDCRST_MAG63-1864</name>
</gene>
<evidence type="ECO:0000256" key="7">
    <source>
        <dbReference type="ARBA" id="ARBA00023284"/>
    </source>
</evidence>
<dbReference type="InterPro" id="IPR013766">
    <property type="entry name" value="Thioredoxin_domain"/>
</dbReference>
<dbReference type="GO" id="GO:0045454">
    <property type="term" value="P:cell redox homeostasis"/>
    <property type="evidence" value="ECO:0007669"/>
    <property type="project" value="TreeGrafter"/>
</dbReference>
<dbReference type="PANTHER" id="PTHR42801:SF7">
    <property type="entry name" value="SLL1159 PROTEIN"/>
    <property type="match status" value="1"/>
</dbReference>
<evidence type="ECO:0000256" key="1">
    <source>
        <dbReference type="ARBA" id="ARBA00003330"/>
    </source>
</evidence>
<protein>
    <recommendedName>
        <fullName evidence="2">thioredoxin-dependent peroxiredoxin</fullName>
        <ecNumber evidence="2">1.11.1.24</ecNumber>
    </recommendedName>
    <alternativeName>
        <fullName evidence="10">Bacterioferritin comigratory protein</fullName>
    </alternativeName>
    <alternativeName>
        <fullName evidence="8">Thioredoxin peroxidase</fullName>
    </alternativeName>
</protein>
<dbReference type="GO" id="GO:0008379">
    <property type="term" value="F:thioredoxin peroxidase activity"/>
    <property type="evidence" value="ECO:0007669"/>
    <property type="project" value="TreeGrafter"/>
</dbReference>
<evidence type="ECO:0000256" key="4">
    <source>
        <dbReference type="ARBA" id="ARBA00022862"/>
    </source>
</evidence>
<dbReference type="SUPFAM" id="SSF52833">
    <property type="entry name" value="Thioredoxin-like"/>
    <property type="match status" value="1"/>
</dbReference>
<evidence type="ECO:0000256" key="5">
    <source>
        <dbReference type="ARBA" id="ARBA00023002"/>
    </source>
</evidence>
<name>A0A6J4IEG0_9BACT</name>
<comment type="catalytic activity">
    <reaction evidence="11">
        <text>a hydroperoxide + [thioredoxin]-dithiol = an alcohol + [thioredoxin]-disulfide + H2O</text>
        <dbReference type="Rhea" id="RHEA:62620"/>
        <dbReference type="Rhea" id="RHEA-COMP:10698"/>
        <dbReference type="Rhea" id="RHEA-COMP:10700"/>
        <dbReference type="ChEBI" id="CHEBI:15377"/>
        <dbReference type="ChEBI" id="CHEBI:29950"/>
        <dbReference type="ChEBI" id="CHEBI:30879"/>
        <dbReference type="ChEBI" id="CHEBI:35924"/>
        <dbReference type="ChEBI" id="CHEBI:50058"/>
        <dbReference type="EC" id="1.11.1.24"/>
    </reaction>
</comment>
<dbReference type="InterPro" id="IPR036249">
    <property type="entry name" value="Thioredoxin-like_sf"/>
</dbReference>
<accession>A0A6J4IEG0</accession>
<dbReference type="InterPro" id="IPR050924">
    <property type="entry name" value="Peroxiredoxin_BCP/PrxQ"/>
</dbReference>
<keyword evidence="4" id="KW-0049">Antioxidant</keyword>
<feature type="region of interest" description="Disordered" evidence="12">
    <location>
        <begin position="1"/>
        <end position="23"/>
    </location>
</feature>
<evidence type="ECO:0000313" key="14">
    <source>
        <dbReference type="EMBL" id="CAA9249844.1"/>
    </source>
</evidence>
<dbReference type="Pfam" id="PF00578">
    <property type="entry name" value="AhpC-TSA"/>
    <property type="match status" value="1"/>
</dbReference>
<dbReference type="EC" id="1.11.1.24" evidence="2"/>
<feature type="domain" description="Thioredoxin" evidence="13">
    <location>
        <begin position="2"/>
        <end position="159"/>
    </location>
</feature>
<evidence type="ECO:0000256" key="3">
    <source>
        <dbReference type="ARBA" id="ARBA00022559"/>
    </source>
</evidence>
<dbReference type="AlphaFoldDB" id="A0A6J4IEG0"/>
<keyword evidence="7" id="KW-0676">Redox-active center</keyword>
<feature type="compositionally biased region" description="Pro residues" evidence="12">
    <location>
        <begin position="1"/>
        <end position="10"/>
    </location>
</feature>
<dbReference type="GO" id="GO:0005737">
    <property type="term" value="C:cytoplasm"/>
    <property type="evidence" value="ECO:0007669"/>
    <property type="project" value="TreeGrafter"/>
</dbReference>
<comment type="function">
    <text evidence="1">Thiol-specific peroxidase that catalyzes the reduction of hydrogen peroxide and organic hydroperoxides to water and alcohols, respectively. Plays a role in cell protection against oxidative stress by detoxifying peroxides and as sensor of hydrogen peroxide-mediated signaling events.</text>
</comment>
<dbReference type="EMBL" id="CADCTO010000237">
    <property type="protein sequence ID" value="CAA9249844.1"/>
    <property type="molecule type" value="Genomic_DNA"/>
</dbReference>
<keyword evidence="6" id="KW-1015">Disulfide bond</keyword>
<evidence type="ECO:0000256" key="6">
    <source>
        <dbReference type="ARBA" id="ARBA00023157"/>
    </source>
</evidence>
<evidence type="ECO:0000256" key="12">
    <source>
        <dbReference type="SAM" id="MobiDB-lite"/>
    </source>
</evidence>
<dbReference type="PANTHER" id="PTHR42801">
    <property type="entry name" value="THIOREDOXIN-DEPENDENT PEROXIDE REDUCTASE"/>
    <property type="match status" value="1"/>
</dbReference>
<reference evidence="14" key="1">
    <citation type="submission" date="2020-02" db="EMBL/GenBank/DDBJ databases">
        <authorList>
            <person name="Meier V. D."/>
        </authorList>
    </citation>
    <scope>NUCLEOTIDE SEQUENCE</scope>
    <source>
        <strain evidence="14">AVDCRST_MAG63</strain>
    </source>
</reference>
<dbReference type="GO" id="GO:0034599">
    <property type="term" value="P:cellular response to oxidative stress"/>
    <property type="evidence" value="ECO:0007669"/>
    <property type="project" value="TreeGrafter"/>
</dbReference>
<evidence type="ECO:0000256" key="2">
    <source>
        <dbReference type="ARBA" id="ARBA00013017"/>
    </source>
</evidence>
<evidence type="ECO:0000259" key="13">
    <source>
        <dbReference type="PROSITE" id="PS51352"/>
    </source>
</evidence>
<proteinExistence type="inferred from homology"/>
<sequence length="164" mass="18071">MLRNKMPPPGFTLSDAEGRPRSPEQLRAGKPLLLFFFRFASCPTSRRDLAAYAEVHSRLRAVDAEMAAVSVDAPADLRRLRDDLRLPFPLLSDADFAVSRAYGVYESDEVDEGPQPHGEPAVFVLDVDGSLAYGQVQTGPKGSATPSELVLMLLYMARNGGRYW</sequence>
<keyword evidence="3" id="KW-0575">Peroxidase</keyword>
<evidence type="ECO:0000256" key="9">
    <source>
        <dbReference type="ARBA" id="ARBA00038489"/>
    </source>
</evidence>
<organism evidence="14">
    <name type="scientific">uncultured Armatimonadetes bacterium</name>
    <dbReference type="NCBI Taxonomy" id="157466"/>
    <lineage>
        <taxon>Bacteria</taxon>
        <taxon>Bacillati</taxon>
        <taxon>Armatimonadota</taxon>
        <taxon>environmental samples</taxon>
    </lineage>
</organism>
<evidence type="ECO:0000256" key="11">
    <source>
        <dbReference type="ARBA" id="ARBA00049091"/>
    </source>
</evidence>
<evidence type="ECO:0000256" key="10">
    <source>
        <dbReference type="ARBA" id="ARBA00041373"/>
    </source>
</evidence>
<keyword evidence="5" id="KW-0560">Oxidoreductase</keyword>